<dbReference type="RefSeq" id="WP_094415904.1">
    <property type="nucleotide sequence ID" value="NZ_NOXV01000294.1"/>
</dbReference>
<evidence type="ECO:0008006" key="4">
    <source>
        <dbReference type="Google" id="ProtNLM"/>
    </source>
</evidence>
<dbReference type="OrthoDB" id="1491239at2"/>
<dbReference type="Gene3D" id="2.40.160.60">
    <property type="entry name" value="Outer membrane protein transport protein (OMPP1/FadL/TodX)"/>
    <property type="match status" value="1"/>
</dbReference>
<proteinExistence type="predicted"/>
<evidence type="ECO:0000256" key="1">
    <source>
        <dbReference type="SAM" id="SignalP"/>
    </source>
</evidence>
<sequence>MIKKIIAVFALVVSTVAFSQENNASPYSFYGVGDLKFRGTVDTRSMGGIGILPDSIHLNLQNPATYGHLKLTTFTVAASMSNTDFKTASQTDNASRTTLDYIAVGLPFRKIGFSFGLMPYTSVGYKIRSTDTEGGFTRERQFKGSGGLNRAFAGVAYRITPSFSLGADMQYNFGNIETRSITDITSVGIQYPTREINRSDYGGFSFNIGAVYQKKITTLLNMYASATYTPRGSLNSTTNREIASITLNTSGNEAVVNTPITAKFSDNNVRLPSKFSVGTGIGQERKWFAGAEYMFQESNELGNRFDNITVAGFETAHRISLGGFFIPNYMSFNRYLSRVTYRAGLKYEKTGLIINNQAIDDYGFTLGLGLPLSGTIGGSNLNIGFEMGRRGTTSAGLIQENYMNFFVSLSLNDRWFIKRKYE</sequence>
<keyword evidence="1" id="KW-0732">Signal</keyword>
<comment type="caution">
    <text evidence="2">The sequence shown here is derived from an EMBL/GenBank/DDBJ whole genome shotgun (WGS) entry which is preliminary data.</text>
</comment>
<evidence type="ECO:0000313" key="3">
    <source>
        <dbReference type="Proteomes" id="UP000216605"/>
    </source>
</evidence>
<keyword evidence="3" id="KW-1185">Reference proteome</keyword>
<accession>A0A255YYZ4</accession>
<feature type="chain" id="PRO_5012468582" description="Aromatic hydrocarbon degradation protein" evidence="1">
    <location>
        <begin position="20"/>
        <end position="422"/>
    </location>
</feature>
<dbReference type="AlphaFoldDB" id="A0A255YYZ4"/>
<gene>
    <name evidence="2" type="ORF">CHU92_12020</name>
</gene>
<organism evidence="2 3">
    <name type="scientific">Flavobacterium cyanobacteriorum</name>
    <dbReference type="NCBI Taxonomy" id="2022802"/>
    <lineage>
        <taxon>Bacteria</taxon>
        <taxon>Pseudomonadati</taxon>
        <taxon>Bacteroidota</taxon>
        <taxon>Flavobacteriia</taxon>
        <taxon>Flavobacteriales</taxon>
        <taxon>Flavobacteriaceae</taxon>
        <taxon>Flavobacterium</taxon>
    </lineage>
</organism>
<feature type="signal peptide" evidence="1">
    <location>
        <begin position="1"/>
        <end position="19"/>
    </location>
</feature>
<name>A0A255YYZ4_9FLAO</name>
<dbReference type="Proteomes" id="UP000216605">
    <property type="component" value="Unassembled WGS sequence"/>
</dbReference>
<dbReference type="EMBL" id="NOXV01000294">
    <property type="protein sequence ID" value="OYQ34391.1"/>
    <property type="molecule type" value="Genomic_DNA"/>
</dbReference>
<reference evidence="2 3" key="1">
    <citation type="submission" date="2017-07" db="EMBL/GenBank/DDBJ databases">
        <title>Flavobacterium cyanobacteriorum sp. nov., isolated from cyanobacterial aggregates in a eutrophic lake.</title>
        <authorList>
            <person name="Cai H."/>
        </authorList>
    </citation>
    <scope>NUCLEOTIDE SEQUENCE [LARGE SCALE GENOMIC DNA]</scope>
    <source>
        <strain evidence="2 3">TH021</strain>
    </source>
</reference>
<dbReference type="SUPFAM" id="SSF56935">
    <property type="entry name" value="Porins"/>
    <property type="match status" value="1"/>
</dbReference>
<evidence type="ECO:0000313" key="2">
    <source>
        <dbReference type="EMBL" id="OYQ34391.1"/>
    </source>
</evidence>
<protein>
    <recommendedName>
        <fullName evidence="4">Aromatic hydrocarbon degradation protein</fullName>
    </recommendedName>
</protein>